<dbReference type="HOGENOM" id="CLU_031603_4_1_1"/>
<name>A0A067T5A0_GALM3</name>
<dbReference type="SUPFAM" id="SSF51445">
    <property type="entry name" value="(Trans)glycosidases"/>
    <property type="match status" value="1"/>
</dbReference>
<evidence type="ECO:0000256" key="6">
    <source>
        <dbReference type="ARBA" id="ARBA00022729"/>
    </source>
</evidence>
<dbReference type="Proteomes" id="UP000027222">
    <property type="component" value="Unassembled WGS sequence"/>
</dbReference>
<reference evidence="13" key="1">
    <citation type="journal article" date="2014" name="Proc. Natl. Acad. Sci. U.S.A.">
        <title>Extensive sampling of basidiomycete genomes demonstrates inadequacy of the white-rot/brown-rot paradigm for wood decay fungi.</title>
        <authorList>
            <person name="Riley R."/>
            <person name="Salamov A.A."/>
            <person name="Brown D.W."/>
            <person name="Nagy L.G."/>
            <person name="Floudas D."/>
            <person name="Held B.W."/>
            <person name="Levasseur A."/>
            <person name="Lombard V."/>
            <person name="Morin E."/>
            <person name="Otillar R."/>
            <person name="Lindquist E.A."/>
            <person name="Sun H."/>
            <person name="LaButti K.M."/>
            <person name="Schmutz J."/>
            <person name="Jabbour D."/>
            <person name="Luo H."/>
            <person name="Baker S.E."/>
            <person name="Pisabarro A.G."/>
            <person name="Walton J.D."/>
            <person name="Blanchette R.A."/>
            <person name="Henrissat B."/>
            <person name="Martin F."/>
            <person name="Cullen D."/>
            <person name="Hibbett D.S."/>
            <person name="Grigoriev I.V."/>
        </authorList>
    </citation>
    <scope>NUCLEOTIDE SEQUENCE [LARGE SCALE GENOMIC DNA]</scope>
    <source>
        <strain evidence="13">CBS 339.88</strain>
    </source>
</reference>
<evidence type="ECO:0000256" key="1">
    <source>
        <dbReference type="ARBA" id="ARBA00001678"/>
    </source>
</evidence>
<keyword evidence="8 9" id="KW-0326">Glycosidase</keyword>
<sequence>MRNFLALLSLTLSAVLAVNGAPAAVTGFVKTSGTKFTVNGAKFTAVGANAYWLGLNGLSTTDMNKAFSDIANAGGTVVRTWGFNDVSAPGSGNFYQSWSGSTPTVNTGSSGLGTFDKVVAAAKANNIRLVVALTNNWSDFGGMDVYVNHIVGQGQPHDLFYTNANVINAYKNYVKAFVLRYVNEPGIMGWELANEPRCSGSTGSTSGKCNTATITKWASTISAFIKSIDKNHLVAIGDEGFFNQPGNALYPYQGGEGIDFDANLKISTIDFGTFHLYPESWGQTANPTSFGTKWITDHANSMKSQNKPVIMEEFGVPDIKSTAYPAWYSSILSSGLTGDLIWQAGSTLSNGKTPNDGYAIYPTDSIYNTVKSHAAALKARG</sequence>
<feature type="signal peptide" evidence="10">
    <location>
        <begin position="1"/>
        <end position="17"/>
    </location>
</feature>
<evidence type="ECO:0000256" key="10">
    <source>
        <dbReference type="SAM" id="SignalP"/>
    </source>
</evidence>
<comment type="subcellular location">
    <subcellularLocation>
        <location evidence="2">Secreted</location>
    </subcellularLocation>
</comment>
<evidence type="ECO:0000256" key="4">
    <source>
        <dbReference type="ARBA" id="ARBA00012706"/>
    </source>
</evidence>
<dbReference type="PANTHER" id="PTHR31451:SF39">
    <property type="entry name" value="MANNAN ENDO-1,4-BETA-MANNOSIDASE 1"/>
    <property type="match status" value="1"/>
</dbReference>
<dbReference type="STRING" id="685588.A0A067T5A0"/>
<gene>
    <name evidence="12" type="ORF">GALMADRAFT_138416</name>
</gene>
<dbReference type="EMBL" id="KL142375">
    <property type="protein sequence ID" value="KDR78311.1"/>
    <property type="molecule type" value="Genomic_DNA"/>
</dbReference>
<dbReference type="GO" id="GO:0016985">
    <property type="term" value="F:mannan endo-1,4-beta-mannosidase activity"/>
    <property type="evidence" value="ECO:0007669"/>
    <property type="project" value="UniProtKB-EC"/>
</dbReference>
<dbReference type="AlphaFoldDB" id="A0A067T5A0"/>
<organism evidence="12 13">
    <name type="scientific">Galerina marginata (strain CBS 339.88)</name>
    <dbReference type="NCBI Taxonomy" id="685588"/>
    <lineage>
        <taxon>Eukaryota</taxon>
        <taxon>Fungi</taxon>
        <taxon>Dikarya</taxon>
        <taxon>Basidiomycota</taxon>
        <taxon>Agaricomycotina</taxon>
        <taxon>Agaricomycetes</taxon>
        <taxon>Agaricomycetidae</taxon>
        <taxon>Agaricales</taxon>
        <taxon>Agaricineae</taxon>
        <taxon>Strophariaceae</taxon>
        <taxon>Galerina</taxon>
    </lineage>
</organism>
<evidence type="ECO:0000259" key="11">
    <source>
        <dbReference type="Pfam" id="PF00150"/>
    </source>
</evidence>
<dbReference type="EC" id="3.2.1.78" evidence="4"/>
<dbReference type="InterPro" id="IPR017853">
    <property type="entry name" value="GH"/>
</dbReference>
<evidence type="ECO:0000256" key="3">
    <source>
        <dbReference type="ARBA" id="ARBA00005641"/>
    </source>
</evidence>
<dbReference type="GO" id="GO:0005576">
    <property type="term" value="C:extracellular region"/>
    <property type="evidence" value="ECO:0007669"/>
    <property type="project" value="UniProtKB-SubCell"/>
</dbReference>
<keyword evidence="5" id="KW-0964">Secreted</keyword>
<feature type="chain" id="PRO_5001649231" description="mannan endo-1,4-beta-mannosidase" evidence="10">
    <location>
        <begin position="18"/>
        <end position="381"/>
    </location>
</feature>
<feature type="domain" description="Glycoside hydrolase family 5" evidence="11">
    <location>
        <begin position="48"/>
        <end position="344"/>
    </location>
</feature>
<evidence type="ECO:0000313" key="12">
    <source>
        <dbReference type="EMBL" id="KDR78311.1"/>
    </source>
</evidence>
<dbReference type="OrthoDB" id="406631at2759"/>
<accession>A0A067T5A0</accession>
<comment type="catalytic activity">
    <reaction evidence="1">
        <text>Random hydrolysis of (1-&gt;4)-beta-D-mannosidic linkages in mannans, galactomannans and glucomannans.</text>
        <dbReference type="EC" id="3.2.1.78"/>
    </reaction>
</comment>
<dbReference type="InterPro" id="IPR001547">
    <property type="entry name" value="Glyco_hydro_5"/>
</dbReference>
<proteinExistence type="inferred from homology"/>
<keyword evidence="7 9" id="KW-0378">Hydrolase</keyword>
<evidence type="ECO:0000256" key="2">
    <source>
        <dbReference type="ARBA" id="ARBA00004613"/>
    </source>
</evidence>
<keyword evidence="13" id="KW-1185">Reference proteome</keyword>
<evidence type="ECO:0000256" key="8">
    <source>
        <dbReference type="ARBA" id="ARBA00023295"/>
    </source>
</evidence>
<evidence type="ECO:0000256" key="9">
    <source>
        <dbReference type="RuleBase" id="RU361153"/>
    </source>
</evidence>
<dbReference type="Gene3D" id="3.20.20.80">
    <property type="entry name" value="Glycosidases"/>
    <property type="match status" value="1"/>
</dbReference>
<comment type="similarity">
    <text evidence="3 9">Belongs to the glycosyl hydrolase 5 (cellulase A) family.</text>
</comment>
<evidence type="ECO:0000313" key="13">
    <source>
        <dbReference type="Proteomes" id="UP000027222"/>
    </source>
</evidence>
<evidence type="ECO:0000256" key="7">
    <source>
        <dbReference type="ARBA" id="ARBA00022801"/>
    </source>
</evidence>
<dbReference type="InterPro" id="IPR045053">
    <property type="entry name" value="MAN-like"/>
</dbReference>
<dbReference type="GO" id="GO:0046355">
    <property type="term" value="P:mannan catabolic process"/>
    <property type="evidence" value="ECO:0007669"/>
    <property type="project" value="UniProtKB-ARBA"/>
</dbReference>
<keyword evidence="6 10" id="KW-0732">Signal</keyword>
<dbReference type="PANTHER" id="PTHR31451">
    <property type="match status" value="1"/>
</dbReference>
<evidence type="ECO:0000256" key="5">
    <source>
        <dbReference type="ARBA" id="ARBA00022525"/>
    </source>
</evidence>
<dbReference type="Pfam" id="PF00150">
    <property type="entry name" value="Cellulase"/>
    <property type="match status" value="1"/>
</dbReference>
<protein>
    <recommendedName>
        <fullName evidence="4">mannan endo-1,4-beta-mannosidase</fullName>
        <ecNumber evidence="4">3.2.1.78</ecNumber>
    </recommendedName>
</protein>